<organism evidence="1 2">
    <name type="scientific">Vaccinium darrowii</name>
    <dbReference type="NCBI Taxonomy" id="229202"/>
    <lineage>
        <taxon>Eukaryota</taxon>
        <taxon>Viridiplantae</taxon>
        <taxon>Streptophyta</taxon>
        <taxon>Embryophyta</taxon>
        <taxon>Tracheophyta</taxon>
        <taxon>Spermatophyta</taxon>
        <taxon>Magnoliopsida</taxon>
        <taxon>eudicotyledons</taxon>
        <taxon>Gunneridae</taxon>
        <taxon>Pentapetalae</taxon>
        <taxon>asterids</taxon>
        <taxon>Ericales</taxon>
        <taxon>Ericaceae</taxon>
        <taxon>Vaccinioideae</taxon>
        <taxon>Vaccinieae</taxon>
        <taxon>Vaccinium</taxon>
    </lineage>
</organism>
<sequence length="514" mass="57063">MSVSWEGREIMHSAVSRLIECISTAHVRLPEKLKRSLLDTINENLRHPNSHIQNAAVEALKHFVPAYLVNAEDKIVNDFVSKYLEQLRDSNEAARRGSALAISVLPLKFLAKRWKVVLPKLCSASAIEENPEERDAEARANAVKGLISVCETITSSVDCSEEEDMSLFYFIKNEVMQCLFKALDDYSVDNSGDVDSWVHEAAMDGLQRCAFILCKKDSIGNSSGLDKAESASEQFESEMIKNNQKHTLFDDKLACSIVGGIIKQAVEKMDKIREMAAKILQTIFKSVLSGLVISVGGLQDSLRKASLIALFEYLQASDAQKQNELNSREVMLSTDVLWVLQQYKRCDRDIIPALKAQTLLFCAGVLDSLTIELRASKDFSKLYAGISILGYIASFSDSINVQALSHLFTFLGHRYPKIRKASAEQVYLVLLQNGSLMAEDKVEKALEIISETCWEGDAEEAKRQRSLLYEVAGLETFQSLKPSNSNQISSEDGKRSLAGDENATYSSLVGSVGF</sequence>
<evidence type="ECO:0000313" key="2">
    <source>
        <dbReference type="Proteomes" id="UP000828048"/>
    </source>
</evidence>
<protein>
    <submittedName>
        <fullName evidence="1">Uncharacterized protein</fullName>
    </submittedName>
</protein>
<gene>
    <name evidence="1" type="ORF">Vadar_007405</name>
</gene>
<comment type="caution">
    <text evidence="1">The sequence shown here is derived from an EMBL/GenBank/DDBJ whole genome shotgun (WGS) entry which is preliminary data.</text>
</comment>
<dbReference type="Proteomes" id="UP000828048">
    <property type="component" value="Chromosome 12"/>
</dbReference>
<dbReference type="EMBL" id="CM037162">
    <property type="protein sequence ID" value="KAH7862629.1"/>
    <property type="molecule type" value="Genomic_DNA"/>
</dbReference>
<name>A0ACB7Z9K4_9ERIC</name>
<keyword evidence="2" id="KW-1185">Reference proteome</keyword>
<reference evidence="1 2" key="1">
    <citation type="journal article" date="2021" name="Hortic Res">
        <title>High-quality reference genome and annotation aids understanding of berry development for evergreen blueberry (Vaccinium darrowii).</title>
        <authorList>
            <person name="Yu J."/>
            <person name="Hulse-Kemp A.M."/>
            <person name="Babiker E."/>
            <person name="Staton M."/>
        </authorList>
    </citation>
    <scope>NUCLEOTIDE SEQUENCE [LARGE SCALE GENOMIC DNA]</scope>
    <source>
        <strain evidence="2">cv. NJ 8807/NJ 8810</strain>
        <tissue evidence="1">Young leaf</tissue>
    </source>
</reference>
<accession>A0ACB7Z9K4</accession>
<evidence type="ECO:0000313" key="1">
    <source>
        <dbReference type="EMBL" id="KAH7862629.1"/>
    </source>
</evidence>
<proteinExistence type="predicted"/>